<evidence type="ECO:0000256" key="1">
    <source>
        <dbReference type="ARBA" id="ARBA00004389"/>
    </source>
</evidence>
<comment type="pathway">
    <text evidence="2">Protein modification; protein glycosylation.</text>
</comment>
<dbReference type="GO" id="GO:0005789">
    <property type="term" value="C:endoplasmic reticulum membrane"/>
    <property type="evidence" value="ECO:0007669"/>
    <property type="project" value="UniProtKB-SubCell"/>
</dbReference>
<keyword evidence="4" id="KW-0808">Transferase</keyword>
<keyword evidence="3" id="KW-0328">Glycosyltransferase</keyword>
<dbReference type="PANTHER" id="PTHR13036:SF0">
    <property type="entry name" value="CHITOBIOSYLDIPHOSPHODOLICHOL BETA-MANNOSYLTRANSFERASE"/>
    <property type="match status" value="1"/>
</dbReference>
<dbReference type="OrthoDB" id="614844at2759"/>
<dbReference type="InterPro" id="IPR026051">
    <property type="entry name" value="ALG1-like"/>
</dbReference>
<protein>
    <submittedName>
        <fullName evidence="11">Maelstrom domain-containing protein</fullName>
    </submittedName>
</protein>
<reference evidence="11" key="1">
    <citation type="submission" date="2016-06" db="UniProtKB">
        <authorList>
            <consortium name="WormBaseParasite"/>
        </authorList>
    </citation>
    <scope>IDENTIFICATION</scope>
</reference>
<gene>
    <name evidence="9" type="ORF">GPUH_LOCUS23203</name>
</gene>
<evidence type="ECO:0000313" key="10">
    <source>
        <dbReference type="Proteomes" id="UP000271098"/>
    </source>
</evidence>
<keyword evidence="6" id="KW-0256">Endoplasmic reticulum</keyword>
<evidence type="ECO:0000256" key="8">
    <source>
        <dbReference type="ARBA" id="ARBA00023136"/>
    </source>
</evidence>
<evidence type="ECO:0000256" key="5">
    <source>
        <dbReference type="ARBA" id="ARBA00022692"/>
    </source>
</evidence>
<dbReference type="SUPFAM" id="SSF53756">
    <property type="entry name" value="UDP-Glycosyltransferase/glycogen phosphorylase"/>
    <property type="match status" value="1"/>
</dbReference>
<name>A0A183EQG2_9BILA</name>
<keyword evidence="5" id="KW-0812">Transmembrane</keyword>
<dbReference type="AlphaFoldDB" id="A0A183EQG2"/>
<keyword evidence="8" id="KW-0472">Membrane</keyword>
<organism evidence="11">
    <name type="scientific">Gongylonema pulchrum</name>
    <dbReference type="NCBI Taxonomy" id="637853"/>
    <lineage>
        <taxon>Eukaryota</taxon>
        <taxon>Metazoa</taxon>
        <taxon>Ecdysozoa</taxon>
        <taxon>Nematoda</taxon>
        <taxon>Chromadorea</taxon>
        <taxon>Rhabditida</taxon>
        <taxon>Spirurina</taxon>
        <taxon>Spiruromorpha</taxon>
        <taxon>Spiruroidea</taxon>
        <taxon>Gongylonematidae</taxon>
        <taxon>Gongylonema</taxon>
    </lineage>
</organism>
<evidence type="ECO:0000256" key="2">
    <source>
        <dbReference type="ARBA" id="ARBA00004922"/>
    </source>
</evidence>
<keyword evidence="7" id="KW-1133">Transmembrane helix</keyword>
<keyword evidence="10" id="KW-1185">Reference proteome</keyword>
<dbReference type="PANTHER" id="PTHR13036">
    <property type="entry name" value="BETA1,4 MANNOSYLTRANSFERASE"/>
    <property type="match status" value="1"/>
</dbReference>
<evidence type="ECO:0000313" key="11">
    <source>
        <dbReference type="WBParaSite" id="GPUH_0002323201-mRNA-1"/>
    </source>
</evidence>
<sequence length="281" mass="32504">MTRVERAVQAAAAVANKRKRQADRKKRLSLLQRYVEQTYYYEGYFGRHADLNICVTHAMRQDMRDAWDVSAATVYDKPPSWNFRKLNDEERHNFYVKLARYSEEFKTFRTDCSASNANGEFADGEEKLLETRFSYRDNDEKVHLRNDRPLILISSTSWTEDEDFGLLLDALRLDLPMKVVDMFGCALPVIVKRFACIGELVSDGYNGRLFDTAHELSHIIKTFACGFPLYSTVSLQQLNTLASNIQADPLISWSKNWDACMWPLVRNYGALSAEDLARRQR</sequence>
<dbReference type="GO" id="GO:0000030">
    <property type="term" value="F:mannosyltransferase activity"/>
    <property type="evidence" value="ECO:0007669"/>
    <property type="project" value="InterPro"/>
</dbReference>
<proteinExistence type="predicted"/>
<comment type="subcellular location">
    <subcellularLocation>
        <location evidence="1">Endoplasmic reticulum membrane</location>
        <topology evidence="1">Single-pass membrane protein</topology>
    </subcellularLocation>
</comment>
<evidence type="ECO:0000256" key="4">
    <source>
        <dbReference type="ARBA" id="ARBA00022679"/>
    </source>
</evidence>
<evidence type="ECO:0000256" key="3">
    <source>
        <dbReference type="ARBA" id="ARBA00022676"/>
    </source>
</evidence>
<accession>A0A183EQG2</accession>
<dbReference type="Proteomes" id="UP000271098">
    <property type="component" value="Unassembled WGS sequence"/>
</dbReference>
<dbReference type="WBParaSite" id="GPUH_0002323201-mRNA-1">
    <property type="protein sequence ID" value="GPUH_0002323201-mRNA-1"/>
    <property type="gene ID" value="GPUH_0002323201"/>
</dbReference>
<evidence type="ECO:0000313" key="9">
    <source>
        <dbReference type="EMBL" id="VDN41141.1"/>
    </source>
</evidence>
<evidence type="ECO:0000256" key="7">
    <source>
        <dbReference type="ARBA" id="ARBA00022989"/>
    </source>
</evidence>
<evidence type="ECO:0000256" key="6">
    <source>
        <dbReference type="ARBA" id="ARBA00022824"/>
    </source>
</evidence>
<reference evidence="9 10" key="2">
    <citation type="submission" date="2018-11" db="EMBL/GenBank/DDBJ databases">
        <authorList>
            <consortium name="Pathogen Informatics"/>
        </authorList>
    </citation>
    <scope>NUCLEOTIDE SEQUENCE [LARGE SCALE GENOMIC DNA]</scope>
</reference>
<dbReference type="EMBL" id="UYRT01097119">
    <property type="protein sequence ID" value="VDN41141.1"/>
    <property type="molecule type" value="Genomic_DNA"/>
</dbReference>